<proteinExistence type="predicted"/>
<organism evidence="2 3">
    <name type="scientific">Leptospira wolffii</name>
    <dbReference type="NCBI Taxonomy" id="409998"/>
    <lineage>
        <taxon>Bacteria</taxon>
        <taxon>Pseudomonadati</taxon>
        <taxon>Spirochaetota</taxon>
        <taxon>Spirochaetia</taxon>
        <taxon>Leptospirales</taxon>
        <taxon>Leptospiraceae</taxon>
        <taxon>Leptospira</taxon>
    </lineage>
</organism>
<feature type="region of interest" description="Disordered" evidence="1">
    <location>
        <begin position="238"/>
        <end position="270"/>
    </location>
</feature>
<accession>A0ABV5BWH2</accession>
<sequence length="1453" mass="158802">MLSRYRFVFRSYALLHLLFALGCSLWGDGDRLEDVNLEKAVWLRAEKVPLAVDNGGVPGITPSVPVNNLFKLTPGTKVNASALGGVIDPTGTTIANDFDGDGILNTDETTTNVWVADYPVIEAIVAPPITMKIEILKNSSNTSDEITSEINSSDFESTKTKGSESIHQNEVNLKTVQFQDSFASSNELSQSVSNSLSYGTATKIGPVQLGFNYASSSSNSWEAKNSLSTTTTKWADKPFKNNIDTQSNNLKSSSASTKAKKFRSEKSQKINETSKVDANAGYVRAALYIKNASVNMPVKLKNILCSLMFESGTGDLIPVQSFRLRNDDYSLFEVSVYGGSEFGPYVVELTGLNTVEIENAIAAGYNPKIFIVDYEMSHVPDSNYKSSLLNFSGDNLKIIEENSKGRTGLVRIYGPNIRQMYRVAAFDAPENSDVCARTANVLSPGITLRKVLERLQCNGLKVEFQDYVVNLAEIAPTLGEYKIHLKGIKTLGPVPTNIPCVDETHTGSDGQSRTACVQKPLSTWTDEEKKNAGVWAIYSNGKYYNLTEYFKDLDDSIRTFDPTNSQKVPMVKGVDSIIWAGDYYDIVYISYKDLLKKEEEQTFGTNPLETQREYTINTSWDLNSLGEYPYNPNVKSLFLGKVGFGEKVELNIKLDRTTYLTPNFGTPTVLNGFQYFANFSYNIIDSTKSFSIDQVVDLELSMGFGGDRSDWFHVVKDLDNNDDYKLKSCGRTLDFVSQTFSLCVELPTRHAYVDPEVSLISLYLRPSLSNAYRRTIWPLAYADVRKMRGELQEALAVGDTVIHVANPSGLAEVSDKVYILGDPNQYTISTISSPASDGSYSLTISPAIKKIGKKTTEVYVKGTLTSSDVRLAVDNNFVNDWNAQVNLSFLPTEWNLNQFLPFVSSSGASCSGVDAFHPLSCLGFKANLDAINWSGAYNRGVALWNSWADATGFSNFLSNGLFGLTSNTGSSYKLEPSKTDFIVSANVGVTYALAPKIVSYGDTALIVHLRASSSTGWIDANLYGRYYQLSTGIPLTGEFKINPVNSTGNSVSGVVNFNVGIKNNKAVVTWEIYPFETSDTIYRFAVLDVAALSTTISGNYSGPAFASEFSAIDIYVGDNTVLFTWNELITTGSSSSTNRTNRITGVLYNISTGAVVKSNFSILSSLINTGTTIPTYNTAYRGWKENNKVTFVLQTDRNTPTDTYDLKMASVDLATGTVSNDSLFNLGSSGSLATTGLSISTSGNYTLISWKLPTNEAKAVVIDTVGQVVNAVQSVDTNTTEILTYSSGNAGYIEYGKDNRIYLRAINLQTGSFLDTVGLAIDTIVTSATKIPRKLSLFGSTLVSLWEHTQNSRTTVRGRYVNIAGTPALKGPGEFFVSTTSLGNHTTPDIAGSTQFGLVAWTATGDFLVPPSRIRAIGLDFSSPGGALQYGMNNFFIAPLIEREFTIWTKISN</sequence>
<dbReference type="EMBL" id="JBHILJ010000015">
    <property type="protein sequence ID" value="MFB5738446.1"/>
    <property type="molecule type" value="Genomic_DNA"/>
</dbReference>
<name>A0ABV5BWH2_9LEPT</name>
<dbReference type="Proteomes" id="UP001580391">
    <property type="component" value="Unassembled WGS sequence"/>
</dbReference>
<dbReference type="NCBIfam" id="NF038383">
    <property type="entry name" value="lipo_LIC12048"/>
    <property type="match status" value="1"/>
</dbReference>
<dbReference type="RefSeq" id="WP_375517677.1">
    <property type="nucleotide sequence ID" value="NZ_JBHILI010000001.1"/>
</dbReference>
<dbReference type="PROSITE" id="PS51257">
    <property type="entry name" value="PROKAR_LIPOPROTEIN"/>
    <property type="match status" value="1"/>
</dbReference>
<gene>
    <name evidence="2" type="ORF">ACE5IX_18155</name>
</gene>
<keyword evidence="2" id="KW-0449">Lipoprotein</keyword>
<evidence type="ECO:0000313" key="2">
    <source>
        <dbReference type="EMBL" id="MFB5738446.1"/>
    </source>
</evidence>
<evidence type="ECO:0000256" key="1">
    <source>
        <dbReference type="SAM" id="MobiDB-lite"/>
    </source>
</evidence>
<evidence type="ECO:0000313" key="3">
    <source>
        <dbReference type="Proteomes" id="UP001580391"/>
    </source>
</evidence>
<comment type="caution">
    <text evidence="2">The sequence shown here is derived from an EMBL/GenBank/DDBJ whole genome shotgun (WGS) entry which is preliminary data.</text>
</comment>
<protein>
    <submittedName>
        <fullName evidence="2">LIC12048 family lipoprotein</fullName>
    </submittedName>
</protein>
<keyword evidence="3" id="KW-1185">Reference proteome</keyword>
<reference evidence="2 3" key="1">
    <citation type="submission" date="2024-09" db="EMBL/GenBank/DDBJ databases">
        <title>Taxonomic and Genotyping Characterization of Leptospira Strains isolated from Multiple Sources in Colombia highlights the importance of intermediate species.</title>
        <authorList>
            <person name="Torres Higuera L."/>
            <person name="Rojas Tapias D."/>
            <person name="Jimenez Velasquez S."/>
            <person name="Renjifo Ibanez C."/>
        </authorList>
    </citation>
    <scope>NUCLEOTIDE SEQUENCE [LARGE SCALE GENOMIC DNA]</scope>
    <source>
        <strain evidence="2 3">Lep080</strain>
    </source>
</reference>